<gene>
    <name evidence="2" type="ORF">NTEN_LOCUS6397</name>
</gene>
<reference evidence="2 3" key="1">
    <citation type="submission" date="2020-02" db="EMBL/GenBank/DDBJ databases">
        <authorList>
            <person name="Ferguson B K."/>
        </authorList>
    </citation>
    <scope>NUCLEOTIDE SEQUENCE [LARGE SCALE GENOMIC DNA]</scope>
</reference>
<evidence type="ECO:0000256" key="1">
    <source>
        <dbReference type="SAM" id="MobiDB-lite"/>
    </source>
</evidence>
<dbReference type="AlphaFoldDB" id="A0A6H5GCN2"/>
<feature type="region of interest" description="Disordered" evidence="1">
    <location>
        <begin position="82"/>
        <end position="101"/>
    </location>
</feature>
<dbReference type="Proteomes" id="UP000479000">
    <property type="component" value="Unassembled WGS sequence"/>
</dbReference>
<protein>
    <submittedName>
        <fullName evidence="2">Uncharacterized protein</fullName>
    </submittedName>
</protein>
<accession>A0A6H5GCN2</accession>
<sequence length="101" mass="10929">MVIFWPGARFADGSVAIEIINRLRQLPGLVELPPQGRDFGGVARSTSGGPAHARFRPEGSTGGGRGRREEYSVISRQSGVTPVRVLNSPTEDRVFHSSLDQ</sequence>
<organism evidence="2 3">
    <name type="scientific">Nesidiocoris tenuis</name>
    <dbReference type="NCBI Taxonomy" id="355587"/>
    <lineage>
        <taxon>Eukaryota</taxon>
        <taxon>Metazoa</taxon>
        <taxon>Ecdysozoa</taxon>
        <taxon>Arthropoda</taxon>
        <taxon>Hexapoda</taxon>
        <taxon>Insecta</taxon>
        <taxon>Pterygota</taxon>
        <taxon>Neoptera</taxon>
        <taxon>Paraneoptera</taxon>
        <taxon>Hemiptera</taxon>
        <taxon>Heteroptera</taxon>
        <taxon>Panheteroptera</taxon>
        <taxon>Cimicomorpha</taxon>
        <taxon>Miridae</taxon>
        <taxon>Dicyphina</taxon>
        <taxon>Nesidiocoris</taxon>
    </lineage>
</organism>
<dbReference type="EMBL" id="CADCXU010009663">
    <property type="protein sequence ID" value="CAB0000610.1"/>
    <property type="molecule type" value="Genomic_DNA"/>
</dbReference>
<name>A0A6H5GCN2_9HEMI</name>
<keyword evidence="3" id="KW-1185">Reference proteome</keyword>
<evidence type="ECO:0000313" key="3">
    <source>
        <dbReference type="Proteomes" id="UP000479000"/>
    </source>
</evidence>
<feature type="region of interest" description="Disordered" evidence="1">
    <location>
        <begin position="37"/>
        <end position="74"/>
    </location>
</feature>
<proteinExistence type="predicted"/>
<evidence type="ECO:0000313" key="2">
    <source>
        <dbReference type="EMBL" id="CAB0000610.1"/>
    </source>
</evidence>